<reference evidence="2" key="1">
    <citation type="submission" date="2016-04" db="EMBL/GenBank/DDBJ databases">
        <authorList>
            <person name="Evans L.H."/>
            <person name="Alamgir A."/>
            <person name="Owens N."/>
            <person name="Weber N.D."/>
            <person name="Virtaneva K."/>
            <person name="Barbian K."/>
            <person name="Babar A."/>
            <person name="Rosenke K."/>
        </authorList>
    </citation>
    <scope>NUCLEOTIDE SEQUENCE</scope>
    <source>
        <strain evidence="2">86-2</strain>
    </source>
</reference>
<feature type="signal peptide" evidence="1">
    <location>
        <begin position="1"/>
        <end position="20"/>
    </location>
</feature>
<sequence>MKPTTNILLLMLFIILSACGEDDKVPEPEPQPFQRQQESLVMESQILHRDMKYSILFPEGYNESDKTYPVVYLLHGFGDNETSWMKGGNIRYYADRAVNSGIIEPVIFVAPQGFNNYYVNKYNGNYDYMKMFVEELVPYIDATYRTKADKSQRAVMGYSMGGYGAFILPSINPDVFSTAVALSMSWRTDNQYMAEPQGVFDSQFGGLFGGVGKSGTERITDYFKSLSPFHFFQQTNIDKYKQIRYYLDCGDDEEQLSITNDELHTLMRDKGIKHEYRMRNGFHTWDYWTGNMNEVFAFLQSSFASSVFPEEDKMQDIDTDNLKGTYTEVALKVLNTNGGVYLPPAYNTSGLRYSVIYFLHDRQSKDTKNSIKNVLALLEESFVVDGLPYPIVVEIPVSAISTTFSFSELVTDINENYRTISRKSARVLMANGEGGKYVKQAITETESCFLYNANIDFDNVALVGQFYYLDITDNAASHKSYGKLYARLRDGNIEHQYRVRNGTDSYPSFLNGLSSSFTYMNNYLITPEE</sequence>
<dbReference type="EMBL" id="FLUL01000001">
    <property type="protein sequence ID" value="SBV95366.1"/>
    <property type="molecule type" value="Genomic_DNA"/>
</dbReference>
<name>A0A212J7H6_9BACT</name>
<dbReference type="Pfam" id="PF00756">
    <property type="entry name" value="Esterase"/>
    <property type="match status" value="1"/>
</dbReference>
<dbReference type="InterPro" id="IPR029058">
    <property type="entry name" value="AB_hydrolase_fold"/>
</dbReference>
<keyword evidence="1" id="KW-0732">Signal</keyword>
<feature type="chain" id="PRO_5012939557" description="Esterase" evidence="1">
    <location>
        <begin position="21"/>
        <end position="529"/>
    </location>
</feature>
<evidence type="ECO:0000313" key="2">
    <source>
        <dbReference type="EMBL" id="SBV95366.1"/>
    </source>
</evidence>
<protein>
    <recommendedName>
        <fullName evidence="3">Esterase</fullName>
    </recommendedName>
</protein>
<evidence type="ECO:0008006" key="3">
    <source>
        <dbReference type="Google" id="ProtNLM"/>
    </source>
</evidence>
<proteinExistence type="predicted"/>
<dbReference type="AlphaFoldDB" id="A0A212J7H6"/>
<dbReference type="InterPro" id="IPR050583">
    <property type="entry name" value="Mycobacterial_A85_antigen"/>
</dbReference>
<dbReference type="PROSITE" id="PS51257">
    <property type="entry name" value="PROKAR_LIPOPROTEIN"/>
    <property type="match status" value="1"/>
</dbReference>
<dbReference type="SUPFAM" id="SSF53474">
    <property type="entry name" value="alpha/beta-Hydrolases"/>
    <property type="match status" value="1"/>
</dbReference>
<dbReference type="InterPro" id="IPR000801">
    <property type="entry name" value="Esterase-like"/>
</dbReference>
<dbReference type="RefSeq" id="WP_291125820.1">
    <property type="nucleotide sequence ID" value="NZ_LT599021.1"/>
</dbReference>
<dbReference type="GO" id="GO:0016747">
    <property type="term" value="F:acyltransferase activity, transferring groups other than amino-acyl groups"/>
    <property type="evidence" value="ECO:0007669"/>
    <property type="project" value="TreeGrafter"/>
</dbReference>
<accession>A0A212J7H6</accession>
<evidence type="ECO:0000256" key="1">
    <source>
        <dbReference type="SAM" id="SignalP"/>
    </source>
</evidence>
<organism evidence="2">
    <name type="scientific">uncultured Dysgonomonas sp</name>
    <dbReference type="NCBI Taxonomy" id="206096"/>
    <lineage>
        <taxon>Bacteria</taxon>
        <taxon>Pseudomonadati</taxon>
        <taxon>Bacteroidota</taxon>
        <taxon>Bacteroidia</taxon>
        <taxon>Bacteroidales</taxon>
        <taxon>Dysgonomonadaceae</taxon>
        <taxon>Dysgonomonas</taxon>
        <taxon>environmental samples</taxon>
    </lineage>
</organism>
<dbReference type="Gene3D" id="3.40.50.1820">
    <property type="entry name" value="alpha/beta hydrolase"/>
    <property type="match status" value="2"/>
</dbReference>
<dbReference type="PANTHER" id="PTHR48098:SF1">
    <property type="entry name" value="DIACYLGLYCEROL ACYLTRANSFERASE_MYCOLYLTRANSFERASE AG85A"/>
    <property type="match status" value="1"/>
</dbReference>
<dbReference type="PANTHER" id="PTHR48098">
    <property type="entry name" value="ENTEROCHELIN ESTERASE-RELATED"/>
    <property type="match status" value="1"/>
</dbReference>
<gene>
    <name evidence="2" type="ORF">KL86DYS2_10896</name>
</gene>